<protein>
    <submittedName>
        <fullName evidence="2">Metallophosphoesterase</fullName>
    </submittedName>
</protein>
<name>A0AA41Z1F5_9HYPH</name>
<accession>A0AA41Z1F5</accession>
<dbReference type="GO" id="GO:0008803">
    <property type="term" value="F:bis(5'-nucleosyl)-tetraphosphatase (symmetrical) activity"/>
    <property type="evidence" value="ECO:0007669"/>
    <property type="project" value="TreeGrafter"/>
</dbReference>
<organism evidence="2 3">
    <name type="scientific">Lichenifustis flavocetrariae</name>
    <dbReference type="NCBI Taxonomy" id="2949735"/>
    <lineage>
        <taxon>Bacteria</taxon>
        <taxon>Pseudomonadati</taxon>
        <taxon>Pseudomonadota</taxon>
        <taxon>Alphaproteobacteria</taxon>
        <taxon>Hyphomicrobiales</taxon>
        <taxon>Lichenihabitantaceae</taxon>
        <taxon>Lichenifustis</taxon>
    </lineage>
</organism>
<dbReference type="GO" id="GO:0110154">
    <property type="term" value="P:RNA decapping"/>
    <property type="evidence" value="ECO:0007669"/>
    <property type="project" value="TreeGrafter"/>
</dbReference>
<evidence type="ECO:0000313" key="2">
    <source>
        <dbReference type="EMBL" id="MCW6511083.1"/>
    </source>
</evidence>
<proteinExistence type="predicted"/>
<dbReference type="InterPro" id="IPR004843">
    <property type="entry name" value="Calcineurin-like_PHP"/>
</dbReference>
<keyword evidence="3" id="KW-1185">Reference proteome</keyword>
<dbReference type="Gene3D" id="3.60.21.10">
    <property type="match status" value="1"/>
</dbReference>
<comment type="caution">
    <text evidence="2">The sequence shown here is derived from an EMBL/GenBank/DDBJ whole genome shotgun (WGS) entry which is preliminary data.</text>
</comment>
<dbReference type="SUPFAM" id="SSF56300">
    <property type="entry name" value="Metallo-dependent phosphatases"/>
    <property type="match status" value="1"/>
</dbReference>
<sequence>MLHRITSDLAADPIADLLFVFLGDYIDRGPNSFGVLDRLSTLSSIVPTVFLKGNHEAILIDFLWQPLVLPFWKSMGGYPTLLSYGLVPPLQPTDQDCYSLADALQVAMPDSHRAFFESLQTSHQEGDYLFAHAGINPGRPLDSQTERDLLWIRDAFLKSTRRFDKFVVHGHTPVKDPDVTANRVNIDTGAYATGRLTCLVLEEDTRRFL</sequence>
<dbReference type="GO" id="GO:0005737">
    <property type="term" value="C:cytoplasm"/>
    <property type="evidence" value="ECO:0007669"/>
    <property type="project" value="TreeGrafter"/>
</dbReference>
<dbReference type="PANTHER" id="PTHR42850:SF4">
    <property type="entry name" value="ZINC-DEPENDENT ENDOPOLYPHOSPHATASE"/>
    <property type="match status" value="1"/>
</dbReference>
<evidence type="ECO:0000259" key="1">
    <source>
        <dbReference type="Pfam" id="PF00149"/>
    </source>
</evidence>
<gene>
    <name evidence="2" type="ORF">M8523_24040</name>
</gene>
<feature type="domain" description="Calcineurin-like phosphoesterase" evidence="1">
    <location>
        <begin position="17"/>
        <end position="176"/>
    </location>
</feature>
<dbReference type="GO" id="GO:0016791">
    <property type="term" value="F:phosphatase activity"/>
    <property type="evidence" value="ECO:0007669"/>
    <property type="project" value="TreeGrafter"/>
</dbReference>
<dbReference type="InterPro" id="IPR050126">
    <property type="entry name" value="Ap4A_hydrolase"/>
</dbReference>
<dbReference type="EMBL" id="JAMOIM010000021">
    <property type="protein sequence ID" value="MCW6511083.1"/>
    <property type="molecule type" value="Genomic_DNA"/>
</dbReference>
<reference evidence="2" key="1">
    <citation type="submission" date="2022-05" db="EMBL/GenBank/DDBJ databases">
        <authorList>
            <person name="Pankratov T."/>
        </authorList>
    </citation>
    <scope>NUCLEOTIDE SEQUENCE</scope>
    <source>
        <strain evidence="2">BP6-180914</strain>
    </source>
</reference>
<dbReference type="Pfam" id="PF00149">
    <property type="entry name" value="Metallophos"/>
    <property type="match status" value="1"/>
</dbReference>
<evidence type="ECO:0000313" key="3">
    <source>
        <dbReference type="Proteomes" id="UP001165667"/>
    </source>
</evidence>
<dbReference type="AlphaFoldDB" id="A0AA41Z1F5"/>
<dbReference type="PANTHER" id="PTHR42850">
    <property type="entry name" value="METALLOPHOSPHOESTERASE"/>
    <property type="match status" value="1"/>
</dbReference>
<dbReference type="Proteomes" id="UP001165667">
    <property type="component" value="Unassembled WGS sequence"/>
</dbReference>
<dbReference type="InterPro" id="IPR029052">
    <property type="entry name" value="Metallo-depent_PP-like"/>
</dbReference>